<comment type="caution">
    <text evidence="1">The sequence shown here is derived from an EMBL/GenBank/DDBJ whole genome shotgun (WGS) entry which is preliminary data.</text>
</comment>
<gene>
    <name evidence="1" type="ORF">LCGC14_1934960</name>
</gene>
<organism evidence="1">
    <name type="scientific">marine sediment metagenome</name>
    <dbReference type="NCBI Taxonomy" id="412755"/>
    <lineage>
        <taxon>unclassified sequences</taxon>
        <taxon>metagenomes</taxon>
        <taxon>ecological metagenomes</taxon>
    </lineage>
</organism>
<evidence type="ECO:0000313" key="1">
    <source>
        <dbReference type="EMBL" id="KKL87416.1"/>
    </source>
</evidence>
<name>A0A0F9GAD0_9ZZZZ</name>
<reference evidence="1" key="1">
    <citation type="journal article" date="2015" name="Nature">
        <title>Complex archaea that bridge the gap between prokaryotes and eukaryotes.</title>
        <authorList>
            <person name="Spang A."/>
            <person name="Saw J.H."/>
            <person name="Jorgensen S.L."/>
            <person name="Zaremba-Niedzwiedzka K."/>
            <person name="Martijn J."/>
            <person name="Lind A.E."/>
            <person name="van Eijk R."/>
            <person name="Schleper C."/>
            <person name="Guy L."/>
            <person name="Ettema T.J."/>
        </authorList>
    </citation>
    <scope>NUCLEOTIDE SEQUENCE</scope>
</reference>
<protein>
    <submittedName>
        <fullName evidence="1">Uncharacterized protein</fullName>
    </submittedName>
</protein>
<sequence>MTDTELLDALQKLNDNKAYTGKCILRLSEGGRGWRLHETTRPFGRHNVRNAIEEFIQGSDGTV</sequence>
<dbReference type="AlphaFoldDB" id="A0A0F9GAD0"/>
<dbReference type="EMBL" id="LAZR01020842">
    <property type="protein sequence ID" value="KKL87416.1"/>
    <property type="molecule type" value="Genomic_DNA"/>
</dbReference>
<accession>A0A0F9GAD0</accession>
<proteinExistence type="predicted"/>